<dbReference type="InterPro" id="IPR001498">
    <property type="entry name" value="Impact_N"/>
</dbReference>
<dbReference type="SMART" id="SM00591">
    <property type="entry name" value="RWD"/>
    <property type="match status" value="1"/>
</dbReference>
<proteinExistence type="inferred from homology"/>
<evidence type="ECO:0000256" key="3">
    <source>
        <dbReference type="ARBA" id="ARBA00022490"/>
    </source>
</evidence>
<dbReference type="GO" id="GO:0043022">
    <property type="term" value="F:ribosome binding"/>
    <property type="evidence" value="ECO:0007669"/>
    <property type="project" value="EnsemblFungi"/>
</dbReference>
<dbReference type="InterPro" id="IPR023582">
    <property type="entry name" value="Impact"/>
</dbReference>
<dbReference type="GO" id="GO:0140469">
    <property type="term" value="P:GCN2-mediated signaling"/>
    <property type="evidence" value="ECO:0007669"/>
    <property type="project" value="EnsemblFungi"/>
</dbReference>
<dbReference type="InterPro" id="IPR016135">
    <property type="entry name" value="UBQ-conjugating_enzyme/RWD"/>
</dbReference>
<sequence length="289" mass="32668">MTVEELHDEISAIEAIYPGQVEGVAPQVYSFTIPPYEALKIQMNFPSTYPEVKPEVLQILSKDPRTFPDERYIEQQVQEVIERIFQPGLVCIFEMISELEEFLERYVREHAVIEEKQTTPTSPQQPVLEPQAVAKEIPKVQTNSVQKVVDPLAGWIQSEPLVDRGSSFIAFVREVHSVEEATQYVDLLTTDRKIVRATHNITSWRIKGQNGVQYQDCDDDGETAAGGRLLHLLTMMDVWNVVVVVSRWFGGTHLGPDRFKHINSVAREAVLKAGIANGEVSGSDRKKKK</sequence>
<accession>A0A1E4SF82</accession>
<protein>
    <submittedName>
        <fullName evidence="8">UPF0029-domain-containing protein</fullName>
    </submittedName>
</protein>
<evidence type="ECO:0000259" key="7">
    <source>
        <dbReference type="PROSITE" id="PS50908"/>
    </source>
</evidence>
<gene>
    <name evidence="8" type="ORF">CANTADRAFT_54200</name>
</gene>
<dbReference type="OrthoDB" id="69641at2759"/>
<dbReference type="GO" id="GO:0006446">
    <property type="term" value="P:regulation of translational initiation"/>
    <property type="evidence" value="ECO:0007669"/>
    <property type="project" value="TreeGrafter"/>
</dbReference>
<dbReference type="STRING" id="984487.A0A1E4SF82"/>
<dbReference type="InterPro" id="IPR020568">
    <property type="entry name" value="Ribosomal_Su5_D2-typ_SF"/>
</dbReference>
<evidence type="ECO:0000256" key="4">
    <source>
        <dbReference type="ARBA" id="ARBA00022491"/>
    </source>
</evidence>
<organism evidence="8 9">
    <name type="scientific">Suhomyces tanzawaensis NRRL Y-17324</name>
    <dbReference type="NCBI Taxonomy" id="984487"/>
    <lineage>
        <taxon>Eukaryota</taxon>
        <taxon>Fungi</taxon>
        <taxon>Dikarya</taxon>
        <taxon>Ascomycota</taxon>
        <taxon>Saccharomycotina</taxon>
        <taxon>Pichiomycetes</taxon>
        <taxon>Debaryomycetaceae</taxon>
        <taxon>Suhomyces</taxon>
    </lineage>
</organism>
<keyword evidence="5" id="KW-0810">Translation regulation</keyword>
<comment type="similarity">
    <text evidence="2">Belongs to the IMPACT family.</text>
</comment>
<keyword evidence="9" id="KW-1185">Reference proteome</keyword>
<evidence type="ECO:0000256" key="2">
    <source>
        <dbReference type="ARBA" id="ARBA00007665"/>
    </source>
</evidence>
<dbReference type="GO" id="GO:0031333">
    <property type="term" value="P:negative regulation of protein-containing complex assembly"/>
    <property type="evidence" value="ECO:0007669"/>
    <property type="project" value="EnsemblFungi"/>
</dbReference>
<dbReference type="InterPro" id="IPR036956">
    <property type="entry name" value="Impact_N_sf"/>
</dbReference>
<dbReference type="PROSITE" id="PS50908">
    <property type="entry name" value="RWD"/>
    <property type="match status" value="1"/>
</dbReference>
<dbReference type="InterPro" id="IPR006575">
    <property type="entry name" value="RWD_dom"/>
</dbReference>
<dbReference type="Gene3D" id="3.30.230.30">
    <property type="entry name" value="Impact, N-terminal domain"/>
    <property type="match status" value="1"/>
</dbReference>
<dbReference type="Pfam" id="PF05773">
    <property type="entry name" value="RWD"/>
    <property type="match status" value="1"/>
</dbReference>
<dbReference type="EMBL" id="KV453914">
    <property type="protein sequence ID" value="ODV78181.1"/>
    <property type="molecule type" value="Genomic_DNA"/>
</dbReference>
<dbReference type="GO" id="GO:0004860">
    <property type="term" value="F:protein kinase inhibitor activity"/>
    <property type="evidence" value="ECO:0007669"/>
    <property type="project" value="EnsemblFungi"/>
</dbReference>
<dbReference type="RefSeq" id="XP_020063303.1">
    <property type="nucleotide sequence ID" value="XM_020210297.1"/>
</dbReference>
<dbReference type="InterPro" id="IPR020569">
    <property type="entry name" value="UPF0029_Impact_CS"/>
</dbReference>
<dbReference type="PROSITE" id="PS00910">
    <property type="entry name" value="UPF0029"/>
    <property type="match status" value="1"/>
</dbReference>
<dbReference type="Gene3D" id="3.10.110.10">
    <property type="entry name" value="Ubiquitin Conjugating Enzyme"/>
    <property type="match status" value="1"/>
</dbReference>
<dbReference type="PANTHER" id="PTHR16301">
    <property type="entry name" value="IMPACT-RELATED"/>
    <property type="match status" value="1"/>
</dbReference>
<dbReference type="GeneID" id="30984433"/>
<keyword evidence="3" id="KW-0963">Cytoplasm</keyword>
<dbReference type="GO" id="GO:0003785">
    <property type="term" value="F:actin monomer binding"/>
    <property type="evidence" value="ECO:0007669"/>
    <property type="project" value="EnsemblFungi"/>
</dbReference>
<comment type="subcellular location">
    <subcellularLocation>
        <location evidence="1">Cytoplasm</location>
    </subcellularLocation>
</comment>
<dbReference type="GO" id="GO:0034198">
    <property type="term" value="P:cellular response to amino acid starvation"/>
    <property type="evidence" value="ECO:0007669"/>
    <property type="project" value="EnsemblFungi"/>
</dbReference>
<dbReference type="SUPFAM" id="SSF54211">
    <property type="entry name" value="Ribosomal protein S5 domain 2-like"/>
    <property type="match status" value="1"/>
</dbReference>
<dbReference type="GO" id="GO:0005737">
    <property type="term" value="C:cytoplasm"/>
    <property type="evidence" value="ECO:0007669"/>
    <property type="project" value="UniProtKB-SubCell"/>
</dbReference>
<evidence type="ECO:0000256" key="6">
    <source>
        <dbReference type="ARBA" id="ARBA00023016"/>
    </source>
</evidence>
<keyword evidence="4" id="KW-0678">Repressor</keyword>
<dbReference type="SUPFAM" id="SSF54495">
    <property type="entry name" value="UBC-like"/>
    <property type="match status" value="1"/>
</dbReference>
<evidence type="ECO:0000256" key="1">
    <source>
        <dbReference type="ARBA" id="ARBA00004496"/>
    </source>
</evidence>
<evidence type="ECO:0000256" key="5">
    <source>
        <dbReference type="ARBA" id="ARBA00022845"/>
    </source>
</evidence>
<dbReference type="AlphaFoldDB" id="A0A1E4SF82"/>
<dbReference type="CDD" id="cd23822">
    <property type="entry name" value="RWD_ScYIH1-like"/>
    <property type="match status" value="1"/>
</dbReference>
<evidence type="ECO:0000313" key="9">
    <source>
        <dbReference type="Proteomes" id="UP000094285"/>
    </source>
</evidence>
<dbReference type="Proteomes" id="UP000094285">
    <property type="component" value="Unassembled WGS sequence"/>
</dbReference>
<reference evidence="9" key="1">
    <citation type="submission" date="2016-05" db="EMBL/GenBank/DDBJ databases">
        <title>Comparative genomics of biotechnologically important yeasts.</title>
        <authorList>
            <consortium name="DOE Joint Genome Institute"/>
            <person name="Riley R."/>
            <person name="Haridas S."/>
            <person name="Wolfe K.H."/>
            <person name="Lopes M.R."/>
            <person name="Hittinger C.T."/>
            <person name="Goker M."/>
            <person name="Salamov A."/>
            <person name="Wisecaver J."/>
            <person name="Long T.M."/>
            <person name="Aerts A.L."/>
            <person name="Barry K."/>
            <person name="Choi C."/>
            <person name="Clum A."/>
            <person name="Coughlan A.Y."/>
            <person name="Deshpande S."/>
            <person name="Douglass A.P."/>
            <person name="Hanson S.J."/>
            <person name="Klenk H.-P."/>
            <person name="Labutti K."/>
            <person name="Lapidus A."/>
            <person name="Lindquist E."/>
            <person name="Lipzen A."/>
            <person name="Meier-Kolthoff J.P."/>
            <person name="Ohm R.A."/>
            <person name="Otillar R.P."/>
            <person name="Pangilinan J."/>
            <person name="Peng Y."/>
            <person name="Rokas A."/>
            <person name="Rosa C.A."/>
            <person name="Scheuner C."/>
            <person name="Sibirny A.A."/>
            <person name="Slot J.C."/>
            <person name="Stielow J.B."/>
            <person name="Sun H."/>
            <person name="Kurtzman C.P."/>
            <person name="Blackwell M."/>
            <person name="Grigoriev I.V."/>
            <person name="Jeffries T.W."/>
        </authorList>
    </citation>
    <scope>NUCLEOTIDE SEQUENCE [LARGE SCALE GENOMIC DNA]</scope>
    <source>
        <strain evidence="9">NRRL Y-17324</strain>
    </source>
</reference>
<feature type="domain" description="RWD" evidence="7">
    <location>
        <begin position="8"/>
        <end position="106"/>
    </location>
</feature>
<dbReference type="Pfam" id="PF01205">
    <property type="entry name" value="Impact_N"/>
    <property type="match status" value="1"/>
</dbReference>
<dbReference type="PANTHER" id="PTHR16301:SF25">
    <property type="entry name" value="PROTEIN IMPACT"/>
    <property type="match status" value="1"/>
</dbReference>
<evidence type="ECO:0000313" key="8">
    <source>
        <dbReference type="EMBL" id="ODV78181.1"/>
    </source>
</evidence>
<name>A0A1E4SF82_9ASCO</name>
<keyword evidence="6" id="KW-0346">Stress response</keyword>